<organism evidence="1 2">
    <name type="scientific">Chryseobacterium sediminis</name>
    <dbReference type="NCBI Taxonomy" id="1679494"/>
    <lineage>
        <taxon>Bacteria</taxon>
        <taxon>Pseudomonadati</taxon>
        <taxon>Bacteroidota</taxon>
        <taxon>Flavobacteriia</taxon>
        <taxon>Flavobacteriales</taxon>
        <taxon>Weeksellaceae</taxon>
        <taxon>Chryseobacterium group</taxon>
        <taxon>Chryseobacterium</taxon>
    </lineage>
</organism>
<comment type="caution">
    <text evidence="1">The sequence shown here is derived from an EMBL/GenBank/DDBJ whole genome shotgun (WGS) entry which is preliminary data.</text>
</comment>
<proteinExistence type="predicted"/>
<sequence length="33" mass="3865">MNLMLKFTSYPQFVVDKSRLGVKSSSLFNRIKE</sequence>
<name>A0ABR6PWI1_9FLAO</name>
<keyword evidence="2" id="KW-1185">Reference proteome</keyword>
<accession>A0ABR6PWI1</accession>
<evidence type="ECO:0000313" key="1">
    <source>
        <dbReference type="EMBL" id="MBB6330028.1"/>
    </source>
</evidence>
<reference evidence="1 2" key="1">
    <citation type="submission" date="2020-08" db="EMBL/GenBank/DDBJ databases">
        <title>Functional genomics of gut bacteria from endangered species of beetles.</title>
        <authorList>
            <person name="Carlos-Shanley C."/>
        </authorList>
    </citation>
    <scope>NUCLEOTIDE SEQUENCE [LARGE SCALE GENOMIC DNA]</scope>
    <source>
        <strain evidence="1 2">S00068</strain>
    </source>
</reference>
<evidence type="ECO:0000313" key="2">
    <source>
        <dbReference type="Proteomes" id="UP000587367"/>
    </source>
</evidence>
<dbReference type="Proteomes" id="UP000587367">
    <property type="component" value="Unassembled WGS sequence"/>
</dbReference>
<dbReference type="EMBL" id="JACHKS010000001">
    <property type="protein sequence ID" value="MBB6330028.1"/>
    <property type="molecule type" value="Genomic_DNA"/>
</dbReference>
<protein>
    <submittedName>
        <fullName evidence="1">Uncharacterized protein</fullName>
    </submittedName>
</protein>
<gene>
    <name evidence="1" type="ORF">HNP24_000978</name>
</gene>